<keyword evidence="2" id="KW-1185">Reference proteome</keyword>
<comment type="caution">
    <text evidence="1">The sequence shown here is derived from an EMBL/GenBank/DDBJ whole genome shotgun (WGS) entry which is preliminary data.</text>
</comment>
<dbReference type="RefSeq" id="WP_336350906.1">
    <property type="nucleotide sequence ID" value="NZ_JAZAQL010000002.1"/>
</dbReference>
<gene>
    <name evidence="1" type="ORF">ACFQGB_13895</name>
</gene>
<evidence type="ECO:0000313" key="2">
    <source>
        <dbReference type="Proteomes" id="UP001596395"/>
    </source>
</evidence>
<dbReference type="AlphaFoldDB" id="A0ABD5VET7"/>
<dbReference type="Proteomes" id="UP001596395">
    <property type="component" value="Unassembled WGS sequence"/>
</dbReference>
<proteinExistence type="predicted"/>
<name>A0ABD5VET7_9EURY</name>
<evidence type="ECO:0000313" key="1">
    <source>
        <dbReference type="EMBL" id="MFC6953959.1"/>
    </source>
</evidence>
<organism evidence="1 2">
    <name type="scientific">Halorubellus litoreus</name>
    <dbReference type="NCBI Taxonomy" id="755308"/>
    <lineage>
        <taxon>Archaea</taxon>
        <taxon>Methanobacteriati</taxon>
        <taxon>Methanobacteriota</taxon>
        <taxon>Stenosarchaea group</taxon>
        <taxon>Halobacteria</taxon>
        <taxon>Halobacteriales</taxon>
        <taxon>Halorubellaceae</taxon>
        <taxon>Halorubellus</taxon>
    </lineage>
</organism>
<dbReference type="EMBL" id="JBHSXN010000002">
    <property type="protein sequence ID" value="MFC6953959.1"/>
    <property type="molecule type" value="Genomic_DNA"/>
</dbReference>
<accession>A0ABD5VET7</accession>
<sequence>MVEVGLSDATLRAVDRVGHELAIDVVGWDDDATPEAIPVKGLDEFVAARATQLTFGEDLVELGDADAEGFEKLGEGTQTWSLADDAHLVKVTSQLGAYLKFTGAGTLARLADGRVRLSFEHPTAVTFGYWSLVDYPEETVTVPATASGLATALSALSSAYLSLGPDRTLPGWREYPPRIAFGDETDVPDAVADAVPDTGIELVLPDEFAYGIPAAPLAYHLAADVRVADRETPELRVPEHDVVHEFPALPEFGVAANDVFQRTFYADCLVNSARGGTDLAEAEFLDDVGLDADALFDATPAERLVAYLDAPFERIRSRLPARSHVAFVEPTAEYATALGHLAHHEARVYLPSAFDAVGASADPSVTSAWLAPGTRPGTYAASPAAYENYLSHLDAGLDDGEPEVLVVGHGRDGDQEAVTAFYRHYDGLVDLSVVERRDATTADLAAALAERRAFVHVVAERTPDGGVVCADGVLDLETVEAVGARLFALDLTGASTDADAASAVARSLVDAGAVAGASRTGAVSRTAAESFVRLLVNGFGLELSRRLVDRYVDGAFDVVVAGDGTHTLQADDSVNYIPLHVVANGDGTFAVTGKAGGPTAGLFWHPDVPEVRPRLLANGLAFELSATELADFLDDEGYLVVYDDELHWSNELTPFYPVA</sequence>
<protein>
    <submittedName>
        <fullName evidence="1">Uncharacterized protein</fullName>
    </submittedName>
</protein>
<reference evidence="1 2" key="1">
    <citation type="journal article" date="2019" name="Int. J. Syst. Evol. Microbiol.">
        <title>The Global Catalogue of Microorganisms (GCM) 10K type strain sequencing project: providing services to taxonomists for standard genome sequencing and annotation.</title>
        <authorList>
            <consortium name="The Broad Institute Genomics Platform"/>
            <consortium name="The Broad Institute Genome Sequencing Center for Infectious Disease"/>
            <person name="Wu L."/>
            <person name="Ma J."/>
        </authorList>
    </citation>
    <scope>NUCLEOTIDE SEQUENCE [LARGE SCALE GENOMIC DNA]</scope>
    <source>
        <strain evidence="1 2">GX26</strain>
    </source>
</reference>